<name>C3LM47_VIBCM</name>
<accession>C3LM47</accession>
<evidence type="ECO:0000313" key="1">
    <source>
        <dbReference type="EMBL" id="ACP05623.1"/>
    </source>
</evidence>
<gene>
    <name evidence="1" type="ordered locus">VCM66_1307</name>
</gene>
<proteinExistence type="predicted"/>
<organism evidence="1 2">
    <name type="scientific">Vibrio cholerae serotype O1 (strain M66-2)</name>
    <dbReference type="NCBI Taxonomy" id="579112"/>
    <lineage>
        <taxon>Bacteria</taxon>
        <taxon>Pseudomonadati</taxon>
        <taxon>Pseudomonadota</taxon>
        <taxon>Gammaproteobacteria</taxon>
        <taxon>Vibrionales</taxon>
        <taxon>Vibrionaceae</taxon>
        <taxon>Vibrio</taxon>
    </lineage>
</organism>
<reference evidence="1 2" key="1">
    <citation type="journal article" date="2008" name="PLoS ONE">
        <title>A recalibrated molecular clock and independent origins for the cholera pandemic clones.</title>
        <authorList>
            <person name="Feng L."/>
            <person name="Reeves P.R."/>
            <person name="Lan R."/>
            <person name="Ren Y."/>
            <person name="Gao C."/>
            <person name="Zhou Z."/>
            <person name="Ren Y."/>
            <person name="Cheng J."/>
            <person name="Wang W."/>
            <person name="Wang J."/>
            <person name="Qian W."/>
            <person name="Li D."/>
            <person name="Wang L."/>
        </authorList>
    </citation>
    <scope>NUCLEOTIDE SEQUENCE [LARGE SCALE GENOMIC DNA]</scope>
    <source>
        <strain evidence="1 2">M66-2</strain>
    </source>
</reference>
<dbReference type="EMBL" id="CP001233">
    <property type="protein sequence ID" value="ACP05623.1"/>
    <property type="molecule type" value="Genomic_DNA"/>
</dbReference>
<evidence type="ECO:0000313" key="2">
    <source>
        <dbReference type="Proteomes" id="UP000001217"/>
    </source>
</evidence>
<sequence>MSKGKLGFKIKNRFSSLVMVHLAHAQMISE</sequence>
<dbReference type="Proteomes" id="UP000001217">
    <property type="component" value="Chromosome I"/>
</dbReference>
<protein>
    <submittedName>
        <fullName evidence="1">Uncharacterized protein</fullName>
    </submittedName>
</protein>
<dbReference type="HOGENOM" id="CLU_3406022_0_0_6"/>
<dbReference type="AlphaFoldDB" id="C3LM47"/>
<dbReference type="KEGG" id="vcm:VCM66_1307"/>